<evidence type="ECO:0000313" key="2">
    <source>
        <dbReference type="EMBL" id="KAL1874945.1"/>
    </source>
</evidence>
<keyword evidence="3" id="KW-1185">Reference proteome</keyword>
<proteinExistence type="predicted"/>
<gene>
    <name evidence="2" type="ORF">VTK73DRAFT_10314</name>
</gene>
<comment type="caution">
    <text evidence="2">The sequence shown here is derived from an EMBL/GenBank/DDBJ whole genome shotgun (WGS) entry which is preliminary data.</text>
</comment>
<organism evidence="2 3">
    <name type="scientific">Phialemonium thermophilum</name>
    <dbReference type="NCBI Taxonomy" id="223376"/>
    <lineage>
        <taxon>Eukaryota</taxon>
        <taxon>Fungi</taxon>
        <taxon>Dikarya</taxon>
        <taxon>Ascomycota</taxon>
        <taxon>Pezizomycotina</taxon>
        <taxon>Sordariomycetes</taxon>
        <taxon>Sordariomycetidae</taxon>
        <taxon>Cephalothecales</taxon>
        <taxon>Cephalothecaceae</taxon>
        <taxon>Phialemonium</taxon>
    </lineage>
</organism>
<evidence type="ECO:0008006" key="4">
    <source>
        <dbReference type="Google" id="ProtNLM"/>
    </source>
</evidence>
<sequence length="204" mass="21871">MKYAAAAVTLLSAASGVLAAPSKVARTNTTVAAASTIPYLGFIFPNVLKNHDVNSNRNDDDVQTATVRNGGIETSTLYQLPIPDNTAGKTCALVVFAGRVGNGDNILGEQAMDIFNNNIDDLAALDEGNFRNQELARIRFNPATGLYDFDAVDVVPKIQEFPCPAGKTLEWESVAVGDFDINVIQQDFSFDGVHIPNGLTIAFY</sequence>
<protein>
    <recommendedName>
        <fullName evidence="4">Ubiquitin 3 binding protein But2 C-terminal domain-containing protein</fullName>
    </recommendedName>
</protein>
<keyword evidence="1" id="KW-0732">Signal</keyword>
<dbReference type="EMBL" id="JAZHXJ010000097">
    <property type="protein sequence ID" value="KAL1874945.1"/>
    <property type="molecule type" value="Genomic_DNA"/>
</dbReference>
<name>A0ABR3XG68_9PEZI</name>
<evidence type="ECO:0000313" key="3">
    <source>
        <dbReference type="Proteomes" id="UP001586593"/>
    </source>
</evidence>
<evidence type="ECO:0000256" key="1">
    <source>
        <dbReference type="SAM" id="SignalP"/>
    </source>
</evidence>
<feature type="chain" id="PRO_5045366631" description="Ubiquitin 3 binding protein But2 C-terminal domain-containing protein" evidence="1">
    <location>
        <begin position="20"/>
        <end position="204"/>
    </location>
</feature>
<reference evidence="2 3" key="1">
    <citation type="journal article" date="2024" name="Commun. Biol.">
        <title>Comparative genomic analysis of thermophilic fungi reveals convergent evolutionary adaptations and gene losses.</title>
        <authorList>
            <person name="Steindorff A.S."/>
            <person name="Aguilar-Pontes M.V."/>
            <person name="Robinson A.J."/>
            <person name="Andreopoulos B."/>
            <person name="LaButti K."/>
            <person name="Kuo A."/>
            <person name="Mondo S."/>
            <person name="Riley R."/>
            <person name="Otillar R."/>
            <person name="Haridas S."/>
            <person name="Lipzen A."/>
            <person name="Grimwood J."/>
            <person name="Schmutz J."/>
            <person name="Clum A."/>
            <person name="Reid I.D."/>
            <person name="Moisan M.C."/>
            <person name="Butler G."/>
            <person name="Nguyen T.T.M."/>
            <person name="Dewar K."/>
            <person name="Conant G."/>
            <person name="Drula E."/>
            <person name="Henrissat B."/>
            <person name="Hansel C."/>
            <person name="Singer S."/>
            <person name="Hutchinson M.I."/>
            <person name="de Vries R.P."/>
            <person name="Natvig D.O."/>
            <person name="Powell A.J."/>
            <person name="Tsang A."/>
            <person name="Grigoriev I.V."/>
        </authorList>
    </citation>
    <scope>NUCLEOTIDE SEQUENCE [LARGE SCALE GENOMIC DNA]</scope>
    <source>
        <strain evidence="2 3">ATCC 24622</strain>
    </source>
</reference>
<dbReference type="Proteomes" id="UP001586593">
    <property type="component" value="Unassembled WGS sequence"/>
</dbReference>
<accession>A0ABR3XG68</accession>
<feature type="signal peptide" evidence="1">
    <location>
        <begin position="1"/>
        <end position="19"/>
    </location>
</feature>